<keyword evidence="3" id="KW-0560">Oxidoreductase</keyword>
<dbReference type="PANTHER" id="PTHR30011">
    <property type="entry name" value="ALKANESULFONATE MONOOXYGENASE-RELATED"/>
    <property type="match status" value="1"/>
</dbReference>
<dbReference type="Pfam" id="PF00296">
    <property type="entry name" value="Bac_luciferase"/>
    <property type="match status" value="1"/>
</dbReference>
<evidence type="ECO:0000259" key="6">
    <source>
        <dbReference type="Pfam" id="PF00296"/>
    </source>
</evidence>
<evidence type="ECO:0000256" key="3">
    <source>
        <dbReference type="ARBA" id="ARBA00023002"/>
    </source>
</evidence>
<dbReference type="InterPro" id="IPR011251">
    <property type="entry name" value="Luciferase-like_dom"/>
</dbReference>
<dbReference type="SUPFAM" id="SSF51679">
    <property type="entry name" value="Bacterial luciferase-like"/>
    <property type="match status" value="1"/>
</dbReference>
<protein>
    <submittedName>
        <fullName evidence="7">LLM class flavin-dependent oxidoreductase</fullName>
    </submittedName>
</protein>
<dbReference type="InterPro" id="IPR016215">
    <property type="entry name" value="NTA_MOA"/>
</dbReference>
<accession>A0ABN3PF33</accession>
<feature type="domain" description="Luciferase-like" evidence="6">
    <location>
        <begin position="29"/>
        <end position="305"/>
    </location>
</feature>
<dbReference type="EMBL" id="BAAARI010000014">
    <property type="protein sequence ID" value="GAA2582669.1"/>
    <property type="molecule type" value="Genomic_DNA"/>
</dbReference>
<dbReference type="Proteomes" id="UP001500274">
    <property type="component" value="Unassembled WGS sequence"/>
</dbReference>
<evidence type="ECO:0000313" key="8">
    <source>
        <dbReference type="Proteomes" id="UP001500274"/>
    </source>
</evidence>
<comment type="similarity">
    <text evidence="5">Belongs to the NtaA/SnaA/DszA monooxygenase family.</text>
</comment>
<dbReference type="PANTHER" id="PTHR30011:SF16">
    <property type="entry name" value="C2H2 FINGER DOMAIN TRANSCRIPTION FACTOR (EUROFUNG)-RELATED"/>
    <property type="match status" value="1"/>
</dbReference>
<keyword evidence="1" id="KW-0285">Flavoprotein</keyword>
<dbReference type="InterPro" id="IPR051260">
    <property type="entry name" value="Diverse_substr_monoxygenases"/>
</dbReference>
<sequence length="456" mass="50099">MPTKQLVLGAFEEFTPNFIGNSWHHERGDTAAFATLEFWTDMVTKLDAAGFDFFFMAEAIGYPMNDAGEVPEAVIREAVQFPVHDPLTIMSALAAATPRIGFVATASTTAQQPLLNARTFTTLDHLTGGRIGWNIVTSDNQQALVRLLGRTQVTPHDERYAAATEFVDLDLELWEGAWEDDAVRADKKNKVFADPSKVHRIRRDGTYFTFDGYFPATPSPQRTPTLFQAGTSEAGTTFAAQYAECVFTQDRNAARLAAGIARLRQKAVDAGRPASSIKVVNGASFIIADTEEEAQRLRAELNTTATREATAALFLGWSGVDLAQLDPEATLDDVSTEVGHTMLAMWRNPDGTSPTIGEILDSLPSTFGGMKFTGTVTSVADQVEAFVAETDVDGFLVENWYGGIEGYTEFTDQLMPELRRRGLLPETPRTGTLREMLTDADGPRLPDWHPAARYRR</sequence>
<evidence type="ECO:0000256" key="5">
    <source>
        <dbReference type="ARBA" id="ARBA00033748"/>
    </source>
</evidence>
<dbReference type="RefSeq" id="WP_344229487.1">
    <property type="nucleotide sequence ID" value="NZ_BAAARI010000014.1"/>
</dbReference>
<dbReference type="Gene3D" id="3.20.20.30">
    <property type="entry name" value="Luciferase-like domain"/>
    <property type="match status" value="1"/>
</dbReference>
<dbReference type="InterPro" id="IPR036661">
    <property type="entry name" value="Luciferase-like_sf"/>
</dbReference>
<gene>
    <name evidence="7" type="ORF">GCM10009862_22220</name>
</gene>
<dbReference type="PIRSF" id="PIRSF000337">
    <property type="entry name" value="NTA_MOA"/>
    <property type="match status" value="1"/>
</dbReference>
<evidence type="ECO:0000256" key="4">
    <source>
        <dbReference type="ARBA" id="ARBA00023033"/>
    </source>
</evidence>
<dbReference type="NCBIfam" id="TIGR03860">
    <property type="entry name" value="FMN_nitrolo"/>
    <property type="match status" value="1"/>
</dbReference>
<name>A0ABN3PF33_9MICO</name>
<proteinExistence type="inferred from homology"/>
<evidence type="ECO:0000256" key="1">
    <source>
        <dbReference type="ARBA" id="ARBA00022630"/>
    </source>
</evidence>
<reference evidence="7 8" key="1">
    <citation type="journal article" date="2019" name="Int. J. Syst. Evol. Microbiol.">
        <title>The Global Catalogue of Microorganisms (GCM) 10K type strain sequencing project: providing services to taxonomists for standard genome sequencing and annotation.</title>
        <authorList>
            <consortium name="The Broad Institute Genomics Platform"/>
            <consortium name="The Broad Institute Genome Sequencing Center for Infectious Disease"/>
            <person name="Wu L."/>
            <person name="Ma J."/>
        </authorList>
    </citation>
    <scope>NUCLEOTIDE SEQUENCE [LARGE SCALE GENOMIC DNA]</scope>
    <source>
        <strain evidence="7 8">JCM 16365</strain>
    </source>
</reference>
<organism evidence="7 8">
    <name type="scientific">Microbacterium binotii</name>
    <dbReference type="NCBI Taxonomy" id="462710"/>
    <lineage>
        <taxon>Bacteria</taxon>
        <taxon>Bacillati</taxon>
        <taxon>Actinomycetota</taxon>
        <taxon>Actinomycetes</taxon>
        <taxon>Micrococcales</taxon>
        <taxon>Microbacteriaceae</taxon>
        <taxon>Microbacterium</taxon>
    </lineage>
</organism>
<keyword evidence="8" id="KW-1185">Reference proteome</keyword>
<evidence type="ECO:0000313" key="7">
    <source>
        <dbReference type="EMBL" id="GAA2582669.1"/>
    </source>
</evidence>
<keyword evidence="4" id="KW-0503">Monooxygenase</keyword>
<evidence type="ECO:0000256" key="2">
    <source>
        <dbReference type="ARBA" id="ARBA00022643"/>
    </source>
</evidence>
<comment type="caution">
    <text evidence="7">The sequence shown here is derived from an EMBL/GenBank/DDBJ whole genome shotgun (WGS) entry which is preliminary data.</text>
</comment>
<keyword evidence="2" id="KW-0288">FMN</keyword>